<dbReference type="InterPro" id="IPR038468">
    <property type="entry name" value="MmpS_C"/>
</dbReference>
<dbReference type="Proteomes" id="UP001056610">
    <property type="component" value="Chromosome"/>
</dbReference>
<comment type="similarity">
    <text evidence="2">Belongs to the MmpS family.</text>
</comment>
<dbReference type="EMBL" id="CP097320">
    <property type="protein sequence ID" value="UQX11179.1"/>
    <property type="molecule type" value="Genomic_DNA"/>
</dbReference>
<evidence type="ECO:0000256" key="1">
    <source>
        <dbReference type="ARBA" id="ARBA00004236"/>
    </source>
</evidence>
<evidence type="ECO:0000256" key="7">
    <source>
        <dbReference type="SAM" id="Phobius"/>
    </source>
</evidence>
<proteinExistence type="inferred from homology"/>
<sequence length="178" mass="18995">MRTEPLATQVAGEATVASRRPTRRSGLFGFLTRFWVVLVIAAVVAVSGFCVYRLRGIFGVHGNAFGGGAVAEEIKPFNPKVLTLQVWGPPGSVATIDYLDKDSKPQQALNVPLPWSTELTTTQPSLPANLVAQGSGDWIACKITLDDNDGRGPVVKATNQSPANETVHAFTFCLNKSA</sequence>
<evidence type="ECO:0000256" key="4">
    <source>
        <dbReference type="ARBA" id="ARBA00022692"/>
    </source>
</evidence>
<dbReference type="Pfam" id="PF05423">
    <property type="entry name" value="Mycobact_memb"/>
    <property type="match status" value="1"/>
</dbReference>
<evidence type="ECO:0000256" key="2">
    <source>
        <dbReference type="ARBA" id="ARBA00007531"/>
    </source>
</evidence>
<keyword evidence="4 7" id="KW-0812">Transmembrane</keyword>
<evidence type="ECO:0000256" key="5">
    <source>
        <dbReference type="ARBA" id="ARBA00022989"/>
    </source>
</evidence>
<keyword evidence="3" id="KW-1003">Cell membrane</keyword>
<evidence type="ECO:0000313" key="8">
    <source>
        <dbReference type="EMBL" id="UQX11179.1"/>
    </source>
</evidence>
<evidence type="ECO:0000313" key="9">
    <source>
        <dbReference type="Proteomes" id="UP001056610"/>
    </source>
</evidence>
<keyword evidence="9" id="KW-1185">Reference proteome</keyword>
<dbReference type="Gene3D" id="2.60.40.2880">
    <property type="entry name" value="MmpS1-5, C-terminal soluble domain"/>
    <property type="match status" value="1"/>
</dbReference>
<evidence type="ECO:0000256" key="3">
    <source>
        <dbReference type="ARBA" id="ARBA00022475"/>
    </source>
</evidence>
<feature type="transmembrane region" description="Helical" evidence="7">
    <location>
        <begin position="34"/>
        <end position="52"/>
    </location>
</feature>
<gene>
    <name evidence="8" type="ORF">M5I08_01030</name>
</gene>
<keyword evidence="6 7" id="KW-0472">Membrane</keyword>
<keyword evidence="5 7" id="KW-1133">Transmembrane helix</keyword>
<comment type="subcellular location">
    <subcellularLocation>
        <location evidence="1">Cell membrane</location>
    </subcellularLocation>
</comment>
<dbReference type="InterPro" id="IPR008693">
    <property type="entry name" value="MmpS"/>
</dbReference>
<accession>A0ABY4QKU1</accession>
<reference evidence="8" key="1">
    <citation type="submission" date="2022-05" db="EMBL/GenBank/DDBJ databases">
        <title>A methanotrophic Mycobacterium dominates a cave microbial ecosystem.</title>
        <authorList>
            <person name="Van Spanning R.J.M."/>
            <person name="Guan Q."/>
            <person name="Melkonian C."/>
            <person name="Gallant J."/>
            <person name="Polerecky L."/>
            <person name="Flot J.-F."/>
            <person name="Brandt B.W."/>
            <person name="Braster M."/>
            <person name="Iturbe Espinoza P."/>
            <person name="Aerts J."/>
            <person name="Meima-Franke M."/>
            <person name="Piersma S.R."/>
            <person name="Bunduc C."/>
            <person name="Ummels R."/>
            <person name="Pain A."/>
            <person name="Fleming E.J."/>
            <person name="van der Wel N."/>
            <person name="Gherman V.D."/>
            <person name="Sarbu S.M."/>
            <person name="Bodelier P.L.E."/>
            <person name="Bitter W."/>
        </authorList>
    </citation>
    <scope>NUCLEOTIDE SEQUENCE</scope>
    <source>
        <strain evidence="8">Sulfur Cave</strain>
    </source>
</reference>
<evidence type="ECO:0000256" key="6">
    <source>
        <dbReference type="ARBA" id="ARBA00023136"/>
    </source>
</evidence>
<organism evidence="8 9">
    <name type="scientific">Candidatus Mycobacterium methanotrophicum</name>
    <dbReference type="NCBI Taxonomy" id="2943498"/>
    <lineage>
        <taxon>Bacteria</taxon>
        <taxon>Bacillati</taxon>
        <taxon>Actinomycetota</taxon>
        <taxon>Actinomycetes</taxon>
        <taxon>Mycobacteriales</taxon>
        <taxon>Mycobacteriaceae</taxon>
        <taxon>Mycobacterium</taxon>
    </lineage>
</organism>
<protein>
    <submittedName>
        <fullName evidence="8">MmpS family protein</fullName>
    </submittedName>
</protein>
<name>A0ABY4QKU1_9MYCO</name>